<dbReference type="GeneID" id="20239274"/>
<protein>
    <submittedName>
        <fullName evidence="1">Uncharacterized protein</fullName>
    </submittedName>
</protein>
<sequence length="100" mass="11284">MTGKSEDTQQAPLDNDDVIELVNEENNDEPITKKSRSAIEELLEDFFTEDNTAISDKNKACTNPVVEEIRLYRSGDNISLNANVLNYFQFKNLSNIVSAK</sequence>
<accession>V3ZKE6</accession>
<dbReference type="AlphaFoldDB" id="V3ZKE6"/>
<evidence type="ECO:0000313" key="2">
    <source>
        <dbReference type="Proteomes" id="UP000030746"/>
    </source>
</evidence>
<reference evidence="1 2" key="1">
    <citation type="journal article" date="2013" name="Nature">
        <title>Insights into bilaterian evolution from three spiralian genomes.</title>
        <authorList>
            <person name="Simakov O."/>
            <person name="Marletaz F."/>
            <person name="Cho S.J."/>
            <person name="Edsinger-Gonzales E."/>
            <person name="Havlak P."/>
            <person name="Hellsten U."/>
            <person name="Kuo D.H."/>
            <person name="Larsson T."/>
            <person name="Lv J."/>
            <person name="Arendt D."/>
            <person name="Savage R."/>
            <person name="Osoegawa K."/>
            <person name="de Jong P."/>
            <person name="Grimwood J."/>
            <person name="Chapman J.A."/>
            <person name="Shapiro H."/>
            <person name="Aerts A."/>
            <person name="Otillar R.P."/>
            <person name="Terry A.Y."/>
            <person name="Boore J.L."/>
            <person name="Grigoriev I.V."/>
            <person name="Lindberg D.R."/>
            <person name="Seaver E.C."/>
            <person name="Weisblat D.A."/>
            <person name="Putnam N.H."/>
            <person name="Rokhsar D.S."/>
        </authorList>
    </citation>
    <scope>NUCLEOTIDE SEQUENCE [LARGE SCALE GENOMIC DNA]</scope>
</reference>
<organism evidence="1 2">
    <name type="scientific">Lottia gigantea</name>
    <name type="common">Giant owl limpet</name>
    <dbReference type="NCBI Taxonomy" id="225164"/>
    <lineage>
        <taxon>Eukaryota</taxon>
        <taxon>Metazoa</taxon>
        <taxon>Spiralia</taxon>
        <taxon>Lophotrochozoa</taxon>
        <taxon>Mollusca</taxon>
        <taxon>Gastropoda</taxon>
        <taxon>Patellogastropoda</taxon>
        <taxon>Lottioidea</taxon>
        <taxon>Lottiidae</taxon>
        <taxon>Lottia</taxon>
    </lineage>
</organism>
<keyword evidence="2" id="KW-1185">Reference proteome</keyword>
<dbReference type="KEGG" id="lgi:LOTGIDRAFT_163158"/>
<dbReference type="Proteomes" id="UP000030746">
    <property type="component" value="Unassembled WGS sequence"/>
</dbReference>
<gene>
    <name evidence="1" type="ORF">LOTGIDRAFT_163158</name>
</gene>
<dbReference type="RefSeq" id="XP_009057469.1">
    <property type="nucleotide sequence ID" value="XM_009059221.1"/>
</dbReference>
<dbReference type="HOGENOM" id="CLU_2309168_0_0_1"/>
<proteinExistence type="predicted"/>
<evidence type="ECO:0000313" key="1">
    <source>
        <dbReference type="EMBL" id="ESO91798.1"/>
    </source>
</evidence>
<name>V3ZKE6_LOTGI</name>
<dbReference type="CTD" id="20239274"/>
<dbReference type="EMBL" id="KB202199">
    <property type="protein sequence ID" value="ESO91798.1"/>
    <property type="molecule type" value="Genomic_DNA"/>
</dbReference>